<dbReference type="InterPro" id="IPR050678">
    <property type="entry name" value="DNA_Partitioning_ATPase"/>
</dbReference>
<organism evidence="1 2">
    <name type="scientific">Deinococcus humi</name>
    <dbReference type="NCBI Taxonomy" id="662880"/>
    <lineage>
        <taxon>Bacteria</taxon>
        <taxon>Thermotogati</taxon>
        <taxon>Deinococcota</taxon>
        <taxon>Deinococci</taxon>
        <taxon>Deinococcales</taxon>
        <taxon>Deinococcaceae</taxon>
        <taxon>Deinococcus</taxon>
    </lineage>
</organism>
<dbReference type="PANTHER" id="PTHR13696:SF96">
    <property type="entry name" value="COBQ_COBB_MIND_PARA NUCLEOTIDE BINDING DOMAIN-CONTAINING PROTEIN"/>
    <property type="match status" value="1"/>
</dbReference>
<sequence length="170" mass="18539">MAAQFGQRVTVIDADSEHSAHRWAAHAELPFEVIQGEPDRLARQVKAAQATGSMVIIDTPPNSRELLLRAGGLADIALVPVAPTGLEVDRLGPTLELLADLQAQREELAVAVLLTRYNPRRRLAREAEDALTGLPVLNARVRELEAYKAAFGGTPTDLDEYAAVWKELLE</sequence>
<dbReference type="SUPFAM" id="SSF52540">
    <property type="entry name" value="P-loop containing nucleoside triphosphate hydrolases"/>
    <property type="match status" value="1"/>
</dbReference>
<dbReference type="Gene3D" id="3.40.50.300">
    <property type="entry name" value="P-loop containing nucleotide triphosphate hydrolases"/>
    <property type="match status" value="1"/>
</dbReference>
<dbReference type="EMBL" id="JACHFL010000011">
    <property type="protein sequence ID" value="MBB5364586.1"/>
    <property type="molecule type" value="Genomic_DNA"/>
</dbReference>
<gene>
    <name evidence="1" type="ORF">HNQ08_003699</name>
</gene>
<evidence type="ECO:0000313" key="1">
    <source>
        <dbReference type="EMBL" id="MBB5364586.1"/>
    </source>
</evidence>
<dbReference type="Proteomes" id="UP000552709">
    <property type="component" value="Unassembled WGS sequence"/>
</dbReference>
<dbReference type="CDD" id="cd02042">
    <property type="entry name" value="ParAB_family"/>
    <property type="match status" value="1"/>
</dbReference>
<protein>
    <submittedName>
        <fullName evidence="1">Chromosome partitioning protein</fullName>
    </submittedName>
</protein>
<dbReference type="PIRSF" id="PIRSF009320">
    <property type="entry name" value="Nuc_binding_HP_1000"/>
    <property type="match status" value="1"/>
</dbReference>
<accession>A0A7W8JZE6</accession>
<comment type="caution">
    <text evidence="1">The sequence shown here is derived from an EMBL/GenBank/DDBJ whole genome shotgun (WGS) entry which is preliminary data.</text>
</comment>
<proteinExistence type="predicted"/>
<dbReference type="InterPro" id="IPR027417">
    <property type="entry name" value="P-loop_NTPase"/>
</dbReference>
<dbReference type="PANTHER" id="PTHR13696">
    <property type="entry name" value="P-LOOP CONTAINING NUCLEOSIDE TRIPHOSPHATE HYDROLASE"/>
    <property type="match status" value="1"/>
</dbReference>
<name>A0A7W8JZE6_9DEIO</name>
<keyword evidence="2" id="KW-1185">Reference proteome</keyword>
<dbReference type="AlphaFoldDB" id="A0A7W8JZE6"/>
<reference evidence="1 2" key="1">
    <citation type="submission" date="2020-08" db="EMBL/GenBank/DDBJ databases">
        <title>Genomic Encyclopedia of Type Strains, Phase IV (KMG-IV): sequencing the most valuable type-strain genomes for metagenomic binning, comparative biology and taxonomic classification.</title>
        <authorList>
            <person name="Goeker M."/>
        </authorList>
    </citation>
    <scope>NUCLEOTIDE SEQUENCE [LARGE SCALE GENOMIC DNA]</scope>
    <source>
        <strain evidence="1 2">DSM 27939</strain>
    </source>
</reference>
<evidence type="ECO:0000313" key="2">
    <source>
        <dbReference type="Proteomes" id="UP000552709"/>
    </source>
</evidence>